<proteinExistence type="predicted"/>
<dbReference type="Proteomes" id="UP001203036">
    <property type="component" value="Unassembled WGS sequence"/>
</dbReference>
<sequence>MPNTTARLGLPVIAPSQAQKHVTHNEALQLLDTLAQLVLTGIGSETPPAVPAPGEIHALGPAPTGAWAGQGGQLAQWADPGWLFMAPQEGWRAWDAAGARLVACRGGDWIPVTPDFDNLDGVGVGTASDATNRLAVAAGASLFSHAGAGHQVKINKAGPGETGALLYQSGWTGHAELGLAGDNDFHLKVSADGSTWTEALVVDAMSGHVGGAAVQADATDTTAGRLARADYAYGPGNLVGSASQSGGTPTGAVIERGSNANGDYARFADGTQICWVYQFALDPCDDSSGSVFWSGTNTAWTFPAEFLAGTKPVVSGTCDNPARWLTAGVPGNTFVGFKAFAASSFAATTYANAMAIGRWF</sequence>
<gene>
    <name evidence="1" type="ORF">M8744_17015</name>
</gene>
<accession>A0ACC5ZZW8</accession>
<protein>
    <submittedName>
        <fullName evidence="1">DUF2793 domain-containing protein</fullName>
    </submittedName>
</protein>
<evidence type="ECO:0000313" key="1">
    <source>
        <dbReference type="EMBL" id="MCM2563852.1"/>
    </source>
</evidence>
<name>A0ACC5ZZW8_9RHOB</name>
<dbReference type="EMBL" id="JAMQGO010000019">
    <property type="protein sequence ID" value="MCM2563852.1"/>
    <property type="molecule type" value="Genomic_DNA"/>
</dbReference>
<keyword evidence="2" id="KW-1185">Reference proteome</keyword>
<reference evidence="1" key="1">
    <citation type="submission" date="2022-06" db="EMBL/GenBank/DDBJ databases">
        <title>Lutimaribacter sp. EGI FJ00013, a novel bacterium isolated from a salt lake sediment enrichment.</title>
        <authorList>
            <person name="Gao L."/>
            <person name="Fang B.-Z."/>
            <person name="Li W.-J."/>
        </authorList>
    </citation>
    <scope>NUCLEOTIDE SEQUENCE</scope>
    <source>
        <strain evidence="1">EGI FJ00013</strain>
    </source>
</reference>
<evidence type="ECO:0000313" key="2">
    <source>
        <dbReference type="Proteomes" id="UP001203036"/>
    </source>
</evidence>
<comment type="caution">
    <text evidence="1">The sequence shown here is derived from an EMBL/GenBank/DDBJ whole genome shotgun (WGS) entry which is preliminary data.</text>
</comment>
<organism evidence="1 2">
    <name type="scientific">Lutimaribacter degradans</name>
    <dbReference type="NCBI Taxonomy" id="2945989"/>
    <lineage>
        <taxon>Bacteria</taxon>
        <taxon>Pseudomonadati</taxon>
        <taxon>Pseudomonadota</taxon>
        <taxon>Alphaproteobacteria</taxon>
        <taxon>Rhodobacterales</taxon>
        <taxon>Roseobacteraceae</taxon>
        <taxon>Lutimaribacter</taxon>
    </lineage>
</organism>